<reference evidence="1 2" key="1">
    <citation type="submission" date="2019-09" db="EMBL/GenBank/DDBJ databases">
        <title>YIM 132180 draft genome.</title>
        <authorList>
            <person name="Zhang K."/>
        </authorList>
    </citation>
    <scope>NUCLEOTIDE SEQUENCE [LARGE SCALE GENOMIC DNA]</scope>
    <source>
        <strain evidence="1 2">YIM 132180</strain>
    </source>
</reference>
<dbReference type="AlphaFoldDB" id="A0A7V7TWK5"/>
<dbReference type="EMBL" id="VZDO01000006">
    <property type="protein sequence ID" value="KAB0680068.1"/>
    <property type="molecule type" value="Genomic_DNA"/>
</dbReference>
<evidence type="ECO:0000313" key="2">
    <source>
        <dbReference type="Proteomes" id="UP000432089"/>
    </source>
</evidence>
<organism evidence="1 2">
    <name type="scientific">Plantimonas leprariae</name>
    <dbReference type="NCBI Taxonomy" id="2615207"/>
    <lineage>
        <taxon>Bacteria</taxon>
        <taxon>Pseudomonadati</taxon>
        <taxon>Pseudomonadota</taxon>
        <taxon>Alphaproteobacteria</taxon>
        <taxon>Hyphomicrobiales</taxon>
        <taxon>Aurantimonadaceae</taxon>
        <taxon>Plantimonas</taxon>
    </lineage>
</organism>
<evidence type="ECO:0000313" key="1">
    <source>
        <dbReference type="EMBL" id="KAB0680068.1"/>
    </source>
</evidence>
<proteinExistence type="predicted"/>
<keyword evidence="2" id="KW-1185">Reference proteome</keyword>
<name>A0A7V7TWK5_9HYPH</name>
<protein>
    <submittedName>
        <fullName evidence="1">Uncharacterized protein</fullName>
    </submittedName>
</protein>
<gene>
    <name evidence="1" type="ORF">F6X38_09665</name>
</gene>
<comment type="caution">
    <text evidence="1">The sequence shown here is derived from an EMBL/GenBank/DDBJ whole genome shotgun (WGS) entry which is preliminary data.</text>
</comment>
<accession>A0A7V7TWK5</accession>
<sequence>MNALAPIAPKLSKLLPLLGSDKDGEVIATARAIGRTLSAAGLDFHALAEAIERPPVVLTVAARRPQQSRKPSPPRPSPFDSELLRLVAVLRVQQTRLKHGEADFLDSMFVALSSGRQASPKQEQWLRDIDRRLHMAGAA</sequence>
<dbReference type="Proteomes" id="UP000432089">
    <property type="component" value="Unassembled WGS sequence"/>
</dbReference>